<feature type="transmembrane region" description="Helical" evidence="2">
    <location>
        <begin position="753"/>
        <end position="769"/>
    </location>
</feature>
<proteinExistence type="predicted"/>
<feature type="region of interest" description="Disordered" evidence="1">
    <location>
        <begin position="211"/>
        <end position="300"/>
    </location>
</feature>
<feature type="region of interest" description="Disordered" evidence="1">
    <location>
        <begin position="100"/>
        <end position="120"/>
    </location>
</feature>
<dbReference type="PANTHER" id="PTHR37048:SF2">
    <property type="entry name" value="QUESTIONABLE PROTEIN"/>
    <property type="match status" value="1"/>
</dbReference>
<reference evidence="3" key="2">
    <citation type="submission" date="2023-06" db="EMBL/GenBank/DDBJ databases">
        <authorList>
            <consortium name="Lawrence Berkeley National Laboratory"/>
            <person name="Mondo S.J."/>
            <person name="Hensen N."/>
            <person name="Bonometti L."/>
            <person name="Westerberg I."/>
            <person name="Brannstrom I.O."/>
            <person name="Guillou S."/>
            <person name="Cros-Aarteil S."/>
            <person name="Calhoun S."/>
            <person name="Haridas S."/>
            <person name="Kuo A."/>
            <person name="Pangilinan J."/>
            <person name="Riley R."/>
            <person name="Labutti K."/>
            <person name="Andreopoulos B."/>
            <person name="Lipzen A."/>
            <person name="Chen C."/>
            <person name="Yanf M."/>
            <person name="Daum C."/>
            <person name="Ng V."/>
            <person name="Clum A."/>
            <person name="Steindorff A."/>
            <person name="Ohm R."/>
            <person name="Martin F."/>
            <person name="Silar P."/>
            <person name="Natvig D."/>
            <person name="Lalanne C."/>
            <person name="Gautier V."/>
            <person name="Ament-Velasquez S.L."/>
            <person name="Kruys A."/>
            <person name="Hutchinson M.I."/>
            <person name="Powell A.J."/>
            <person name="Barry K."/>
            <person name="Miller A.N."/>
            <person name="Grigoriev I.V."/>
            <person name="Debuchy R."/>
            <person name="Gladieux P."/>
            <person name="Thoren M.H."/>
            <person name="Johannesson H."/>
        </authorList>
    </citation>
    <scope>NUCLEOTIDE SEQUENCE</scope>
    <source>
        <strain evidence="3">CBS 626.80</strain>
    </source>
</reference>
<evidence type="ECO:0000256" key="1">
    <source>
        <dbReference type="SAM" id="MobiDB-lite"/>
    </source>
</evidence>
<feature type="transmembrane region" description="Helical" evidence="2">
    <location>
        <begin position="730"/>
        <end position="746"/>
    </location>
</feature>
<keyword evidence="2" id="KW-0472">Membrane</keyword>
<dbReference type="EMBL" id="MU859225">
    <property type="protein sequence ID" value="KAK3949181.1"/>
    <property type="molecule type" value="Genomic_DNA"/>
</dbReference>
<dbReference type="AlphaFoldDB" id="A0AAN6NQF3"/>
<feature type="compositionally biased region" description="Basic and acidic residues" evidence="1">
    <location>
        <begin position="569"/>
        <end position="589"/>
    </location>
</feature>
<sequence>MSTEPVPDPEAHEPNTKKKLVYHANAIEFARNRESQGLAGLIMWLPGDAKGLPRGYLSLNHPVVILSPALSADNTVEIVGMTSFGDKDLTRKFKTRKGKKQRANYLPVEPTPPHPDTPERNVMLKMLPYSPRTPSYVDGSSNSRKTVLFSELREFFHYDCIHEIFPRFYLDTDSYQKLAAFAGFSIVQLVHVPAADPEVEKQPVEQLKDTTIASIEPPSEDDHSQLFGPREPRPYHFIPQPPTPLTPPPPPPVDDDDHSQLFGPREPQPYRFIPQPPTPPTPPTPVPPPPGDDDVPPEPPVYLTPKQERLIMVLEEVAMRSRLHDMLSSQASDLTPEQELIVEGLKRQFRLHSLHVLSSQASDYITPEQKRRMRLLTEELERQSRLHEFLSSRASDHPTPEQERVMEELQRLSRLYNLLPSRASDHPTPEQERIMEELERQSRLHDLLPSGASDYPTPEQERRRRVFMEEWERNLRLNGSTPLSHKSDLDDGRSSPSATQTAGPKTREMASSDLLSRKSDMDDGRSSPSATQTAVPKKTREIVSGDLLSRKSDDGRSSPSATKRAVPKKTREMASGDLLSRKSDLDDGRSSPSATCTQTAGPKKTREMTSSGDYDDAPKQTQNEDSPSNKGLPGWWMGLSRRTRVATILVSGSAVIGGLGWKFYHSRLGGELFAEAVAGRESLKLVGRGLMGLSTAVARGVWAMTKHCIRHPKLYTGIGLVYGLWVKEKLYILGILLALGITFLEWRWRHNKMDFLVLGILVGLRWLGYGL</sequence>
<keyword evidence="2" id="KW-1133">Transmembrane helix</keyword>
<keyword evidence="4" id="KW-1185">Reference proteome</keyword>
<evidence type="ECO:0000256" key="2">
    <source>
        <dbReference type="SAM" id="Phobius"/>
    </source>
</evidence>
<name>A0AAN6NQF3_9PEZI</name>
<feature type="compositionally biased region" description="Basic and acidic residues" evidence="1">
    <location>
        <begin position="220"/>
        <end position="234"/>
    </location>
</feature>
<dbReference type="Proteomes" id="UP001303222">
    <property type="component" value="Unassembled WGS sequence"/>
</dbReference>
<organism evidence="3 4">
    <name type="scientific">Pseudoneurospora amorphoporcata</name>
    <dbReference type="NCBI Taxonomy" id="241081"/>
    <lineage>
        <taxon>Eukaryota</taxon>
        <taxon>Fungi</taxon>
        <taxon>Dikarya</taxon>
        <taxon>Ascomycota</taxon>
        <taxon>Pezizomycotina</taxon>
        <taxon>Sordariomycetes</taxon>
        <taxon>Sordariomycetidae</taxon>
        <taxon>Sordariales</taxon>
        <taxon>Sordariaceae</taxon>
        <taxon>Pseudoneurospora</taxon>
    </lineage>
</organism>
<feature type="region of interest" description="Disordered" evidence="1">
    <location>
        <begin position="478"/>
        <end position="633"/>
    </location>
</feature>
<evidence type="ECO:0000313" key="3">
    <source>
        <dbReference type="EMBL" id="KAK3949181.1"/>
    </source>
</evidence>
<dbReference type="PANTHER" id="PTHR37048">
    <property type="entry name" value="QUESTIONABLE PROTEIN"/>
    <property type="match status" value="1"/>
</dbReference>
<reference evidence="3" key="1">
    <citation type="journal article" date="2023" name="Mol. Phylogenet. Evol.">
        <title>Genome-scale phylogeny and comparative genomics of the fungal order Sordariales.</title>
        <authorList>
            <person name="Hensen N."/>
            <person name="Bonometti L."/>
            <person name="Westerberg I."/>
            <person name="Brannstrom I.O."/>
            <person name="Guillou S."/>
            <person name="Cros-Aarteil S."/>
            <person name="Calhoun S."/>
            <person name="Haridas S."/>
            <person name="Kuo A."/>
            <person name="Mondo S."/>
            <person name="Pangilinan J."/>
            <person name="Riley R."/>
            <person name="LaButti K."/>
            <person name="Andreopoulos B."/>
            <person name="Lipzen A."/>
            <person name="Chen C."/>
            <person name="Yan M."/>
            <person name="Daum C."/>
            <person name="Ng V."/>
            <person name="Clum A."/>
            <person name="Steindorff A."/>
            <person name="Ohm R.A."/>
            <person name="Martin F."/>
            <person name="Silar P."/>
            <person name="Natvig D.O."/>
            <person name="Lalanne C."/>
            <person name="Gautier V."/>
            <person name="Ament-Velasquez S.L."/>
            <person name="Kruys A."/>
            <person name="Hutchinson M.I."/>
            <person name="Powell A.J."/>
            <person name="Barry K."/>
            <person name="Miller A.N."/>
            <person name="Grigoriev I.V."/>
            <person name="Debuchy R."/>
            <person name="Gladieux P."/>
            <person name="Hiltunen Thoren M."/>
            <person name="Johannesson H."/>
        </authorList>
    </citation>
    <scope>NUCLEOTIDE SEQUENCE</scope>
    <source>
        <strain evidence="3">CBS 626.80</strain>
    </source>
</reference>
<feature type="compositionally biased region" description="Polar residues" evidence="1">
    <location>
        <begin position="619"/>
        <end position="629"/>
    </location>
</feature>
<accession>A0AAN6NQF3</accession>
<feature type="compositionally biased region" description="Basic and acidic residues" evidence="1">
    <location>
        <begin position="505"/>
        <end position="525"/>
    </location>
</feature>
<feature type="compositionally biased region" description="Pro residues" evidence="1">
    <location>
        <begin position="239"/>
        <end position="252"/>
    </location>
</feature>
<feature type="compositionally biased region" description="Pro residues" evidence="1">
    <location>
        <begin position="274"/>
        <end position="290"/>
    </location>
</feature>
<keyword evidence="2" id="KW-0812">Transmembrane</keyword>
<feature type="compositionally biased region" description="Basic and acidic residues" evidence="1">
    <location>
        <begin position="538"/>
        <end position="556"/>
    </location>
</feature>
<evidence type="ECO:0000313" key="4">
    <source>
        <dbReference type="Proteomes" id="UP001303222"/>
    </source>
</evidence>
<feature type="compositionally biased region" description="Polar residues" evidence="1">
    <location>
        <begin position="590"/>
        <end position="600"/>
    </location>
</feature>
<gene>
    <name evidence="3" type="ORF">QBC32DRAFT_349773</name>
</gene>
<protein>
    <submittedName>
        <fullName evidence="3">Uncharacterized protein</fullName>
    </submittedName>
</protein>
<comment type="caution">
    <text evidence="3">The sequence shown here is derived from an EMBL/GenBank/DDBJ whole genome shotgun (WGS) entry which is preliminary data.</text>
</comment>
<feature type="compositionally biased region" description="Polar residues" evidence="1">
    <location>
        <begin position="494"/>
        <end position="503"/>
    </location>
</feature>